<dbReference type="Proteomes" id="UP000468828">
    <property type="component" value="Unassembled WGS sequence"/>
</dbReference>
<evidence type="ECO:0000259" key="2">
    <source>
        <dbReference type="Pfam" id="PF04069"/>
    </source>
</evidence>
<dbReference type="RefSeq" id="WP_163611258.1">
    <property type="nucleotide sequence ID" value="NZ_JAAGWB010000032.1"/>
</dbReference>
<dbReference type="GO" id="GO:0022857">
    <property type="term" value="F:transmembrane transporter activity"/>
    <property type="evidence" value="ECO:0007669"/>
    <property type="project" value="InterPro"/>
</dbReference>
<dbReference type="Pfam" id="PF04069">
    <property type="entry name" value="OpuAC"/>
    <property type="match status" value="2"/>
</dbReference>
<dbReference type="Proteomes" id="UP000471152">
    <property type="component" value="Unassembled WGS sequence"/>
</dbReference>
<dbReference type="GO" id="GO:0043190">
    <property type="term" value="C:ATP-binding cassette (ABC) transporter complex"/>
    <property type="evidence" value="ECO:0007669"/>
    <property type="project" value="InterPro"/>
</dbReference>
<dbReference type="Gene3D" id="3.40.190.120">
    <property type="entry name" value="Osmoprotection protein (prox), domain 2"/>
    <property type="match status" value="2"/>
</dbReference>
<dbReference type="PROSITE" id="PS51257">
    <property type="entry name" value="PROKAR_LIPOPROTEIN"/>
    <property type="match status" value="1"/>
</dbReference>
<sequence length="341" mass="34003">MRTRPRFQTILPLAAIAAVLATAACGESGSSGTSATGGQAAATGSASGEACAPVAGDQLVVLEDDKGLQNADNVVPAVNAEAAAASPALVQALDTVSAALTEDDLIGMNKAVDIDRQTATDVAAAYATENDLGAGVTGGSGPVVVGAADFSESQVLANVYAQALNAAGFEATVQTVGNRELYLPALKSGEIQVFPEYLATVADIIAKNVDPASTGIATSDADETLTALEPIAQQYGLVFGTPAEATDQNAFAVTTAFAEGLGVTTLSELAEKCGDGSLSLGGPGECPTRPQCQLGLEETYGLTFSGFSEYDAGGPLTKAAIQQGDVAMGLVFSSDGALAQG</sequence>
<proteinExistence type="predicted"/>
<evidence type="ECO:0000313" key="6">
    <source>
        <dbReference type="Proteomes" id="UP000471152"/>
    </source>
</evidence>
<feature type="domain" description="ABC-type glycine betaine transport system substrate-binding" evidence="2">
    <location>
        <begin position="58"/>
        <end position="127"/>
    </location>
</feature>
<evidence type="ECO:0000313" key="4">
    <source>
        <dbReference type="EMBL" id="NEN51578.1"/>
    </source>
</evidence>
<dbReference type="EMBL" id="JAAGWB010000032">
    <property type="protein sequence ID" value="NEN51578.1"/>
    <property type="molecule type" value="Genomic_DNA"/>
</dbReference>
<dbReference type="SUPFAM" id="SSF53850">
    <property type="entry name" value="Periplasmic binding protein-like II"/>
    <property type="match status" value="2"/>
</dbReference>
<evidence type="ECO:0000313" key="3">
    <source>
        <dbReference type="EMBL" id="NEK94690.1"/>
    </source>
</evidence>
<accession>A0A6P0EUZ9</accession>
<reference evidence="4 6" key="2">
    <citation type="submission" date="2020-02" db="EMBL/GenBank/DDBJ databases">
        <title>The WGS of Modestobacter muralis DSM 100205.</title>
        <authorList>
            <person name="Jiang Z."/>
        </authorList>
    </citation>
    <scope>NUCLEOTIDE SEQUENCE [LARGE SCALE GENOMIC DNA]</scope>
    <source>
        <strain evidence="4 6">DSM 100205</strain>
    </source>
</reference>
<name>A0A6P0EUZ9_9ACTN</name>
<comment type="caution">
    <text evidence="3">The sequence shown here is derived from an EMBL/GenBank/DDBJ whole genome shotgun (WGS) entry which is preliminary data.</text>
</comment>
<organism evidence="3 5">
    <name type="scientific">Modestobacter muralis</name>
    <dbReference type="NCBI Taxonomy" id="1608614"/>
    <lineage>
        <taxon>Bacteria</taxon>
        <taxon>Bacillati</taxon>
        <taxon>Actinomycetota</taxon>
        <taxon>Actinomycetes</taxon>
        <taxon>Geodermatophilales</taxon>
        <taxon>Geodermatophilaceae</taxon>
        <taxon>Modestobacter</taxon>
    </lineage>
</organism>
<dbReference type="EMBL" id="JAAGWH010000030">
    <property type="protein sequence ID" value="NEK94690.1"/>
    <property type="molecule type" value="Genomic_DNA"/>
</dbReference>
<gene>
    <name evidence="4" type="ORF">G3R41_11640</name>
    <name evidence="3" type="ORF">GCU67_10985</name>
</gene>
<feature type="signal peptide" evidence="1">
    <location>
        <begin position="1"/>
        <end position="23"/>
    </location>
</feature>
<keyword evidence="5" id="KW-1185">Reference proteome</keyword>
<dbReference type="Gene3D" id="3.40.190.10">
    <property type="entry name" value="Periplasmic binding protein-like II"/>
    <property type="match status" value="2"/>
</dbReference>
<dbReference type="AlphaFoldDB" id="A0A6P0EUZ9"/>
<feature type="chain" id="PRO_5036390821" evidence="1">
    <location>
        <begin position="24"/>
        <end position="341"/>
    </location>
</feature>
<protein>
    <submittedName>
        <fullName evidence="3">Glycine/betaine ABC transporter substrate-binding protein</fullName>
    </submittedName>
</protein>
<keyword evidence="1" id="KW-0732">Signal</keyword>
<feature type="domain" description="ABC-type glycine betaine transport system substrate-binding" evidence="2">
    <location>
        <begin position="142"/>
        <end position="339"/>
    </location>
</feature>
<evidence type="ECO:0000256" key="1">
    <source>
        <dbReference type="SAM" id="SignalP"/>
    </source>
</evidence>
<dbReference type="InterPro" id="IPR007210">
    <property type="entry name" value="ABC_Gly_betaine_transp_sub-bd"/>
</dbReference>
<evidence type="ECO:0000313" key="5">
    <source>
        <dbReference type="Proteomes" id="UP000468828"/>
    </source>
</evidence>
<reference evidence="3 5" key="1">
    <citation type="submission" date="2020-01" db="EMBL/GenBank/DDBJ databases">
        <title>the WGS Modestobacter muralis CPCC 204518.</title>
        <authorList>
            <person name="Jiang Z."/>
        </authorList>
    </citation>
    <scope>NUCLEOTIDE SEQUENCE [LARGE SCALE GENOMIC DNA]</scope>
    <source>
        <strain evidence="3 5">DSM 100205</strain>
    </source>
</reference>